<accession>A0A1D8IM59</accession>
<organism evidence="3 4">
    <name type="scientific">Acidihalobacter yilgarnensis</name>
    <dbReference type="NCBI Taxonomy" id="2819280"/>
    <lineage>
        <taxon>Bacteria</taxon>
        <taxon>Pseudomonadati</taxon>
        <taxon>Pseudomonadota</taxon>
        <taxon>Gammaproteobacteria</taxon>
        <taxon>Chromatiales</taxon>
        <taxon>Ectothiorhodospiraceae</taxon>
        <taxon>Acidihalobacter</taxon>
    </lineage>
</organism>
<reference evidence="4" key="1">
    <citation type="submission" date="2016-09" db="EMBL/GenBank/DDBJ databases">
        <title>Acidihalobacter prosperus F5.</title>
        <authorList>
            <person name="Khaleque H.N."/>
            <person name="Ramsay J.P."/>
            <person name="Kaksonen A.H."/>
            <person name="Boxall N.J."/>
            <person name="Watkin E.L.J."/>
        </authorList>
    </citation>
    <scope>NUCLEOTIDE SEQUENCE [LARGE SCALE GENOMIC DNA]</scope>
    <source>
        <strain evidence="4">F5</strain>
    </source>
</reference>
<feature type="domain" description="Isochorismatase-like" evidence="2">
    <location>
        <begin position="5"/>
        <end position="178"/>
    </location>
</feature>
<dbReference type="CDD" id="cd01014">
    <property type="entry name" value="nicotinamidase_related"/>
    <property type="match status" value="1"/>
</dbReference>
<dbReference type="Proteomes" id="UP000095401">
    <property type="component" value="Chromosome"/>
</dbReference>
<dbReference type="InterPro" id="IPR036380">
    <property type="entry name" value="Isochorismatase-like_sf"/>
</dbReference>
<keyword evidence="4" id="KW-1185">Reference proteome</keyword>
<dbReference type="InterPro" id="IPR000868">
    <property type="entry name" value="Isochorismatase-like_dom"/>
</dbReference>
<name>A0A1D8IM59_9GAMM</name>
<evidence type="ECO:0000313" key="4">
    <source>
        <dbReference type="Proteomes" id="UP000095401"/>
    </source>
</evidence>
<dbReference type="PANTHER" id="PTHR43540">
    <property type="entry name" value="PEROXYUREIDOACRYLATE/UREIDOACRYLATE AMIDOHYDROLASE-RELATED"/>
    <property type="match status" value="1"/>
</dbReference>
<evidence type="ECO:0000313" key="3">
    <source>
        <dbReference type="EMBL" id="AOU97554.1"/>
    </source>
</evidence>
<dbReference type="SUPFAM" id="SSF52499">
    <property type="entry name" value="Isochorismatase-like hydrolases"/>
    <property type="match status" value="1"/>
</dbReference>
<dbReference type="Pfam" id="PF00857">
    <property type="entry name" value="Isochorismatase"/>
    <property type="match status" value="1"/>
</dbReference>
<dbReference type="Gene3D" id="3.40.50.850">
    <property type="entry name" value="Isochorismatase-like"/>
    <property type="match status" value="1"/>
</dbReference>
<dbReference type="RefSeq" id="WP_070077939.1">
    <property type="nucleotide sequence ID" value="NZ_CP017415.1"/>
</dbReference>
<dbReference type="EMBL" id="CP017415">
    <property type="protein sequence ID" value="AOU97554.1"/>
    <property type="molecule type" value="Genomic_DNA"/>
</dbReference>
<dbReference type="GO" id="GO:0016787">
    <property type="term" value="F:hydrolase activity"/>
    <property type="evidence" value="ECO:0007669"/>
    <property type="project" value="UniProtKB-KW"/>
</dbReference>
<keyword evidence="1" id="KW-0378">Hydrolase</keyword>
<sequence length="184" mass="19963">MENETALLLIDVQQGMDTDGWGPRNRPWAESEIARLLTAWRASAAPIVHVRHLSTNPASPLYSTGPGVAFKPEALPVADEPVFDKRVNSAFMGTHLEAYLRERGIARLVVAGLTTDHCVSTSVRMAANLGFRVMLAEDACATFGRVGYDGRYYSADELHRAALVSLHGEFAHVVTTTEAIGVSL</sequence>
<gene>
    <name evidence="3" type="ORF">BI364_05905</name>
</gene>
<proteinExistence type="predicted"/>
<dbReference type="KEGG" id="aprs:BI364_05905"/>
<dbReference type="PANTHER" id="PTHR43540:SF1">
    <property type="entry name" value="ISOCHORISMATASE HYDROLASE"/>
    <property type="match status" value="1"/>
</dbReference>
<evidence type="ECO:0000256" key="1">
    <source>
        <dbReference type="ARBA" id="ARBA00022801"/>
    </source>
</evidence>
<evidence type="ECO:0000259" key="2">
    <source>
        <dbReference type="Pfam" id="PF00857"/>
    </source>
</evidence>
<protein>
    <submittedName>
        <fullName evidence="3">Isochorismatase</fullName>
    </submittedName>
</protein>
<dbReference type="AlphaFoldDB" id="A0A1D8IM59"/>
<dbReference type="InterPro" id="IPR050272">
    <property type="entry name" value="Isochorismatase-like_hydrls"/>
</dbReference>